<accession>A0ABP6Y416</accession>
<dbReference type="Proteomes" id="UP001501222">
    <property type="component" value="Unassembled WGS sequence"/>
</dbReference>
<comment type="caution">
    <text evidence="1">The sequence shown here is derived from an EMBL/GenBank/DDBJ whole genome shotgun (WGS) entry which is preliminary data.</text>
</comment>
<evidence type="ECO:0000313" key="2">
    <source>
        <dbReference type="Proteomes" id="UP001501222"/>
    </source>
</evidence>
<reference evidence="2" key="1">
    <citation type="journal article" date="2019" name="Int. J. Syst. Evol. Microbiol.">
        <title>The Global Catalogue of Microorganisms (GCM) 10K type strain sequencing project: providing services to taxonomists for standard genome sequencing and annotation.</title>
        <authorList>
            <consortium name="The Broad Institute Genomics Platform"/>
            <consortium name="The Broad Institute Genome Sequencing Center for Infectious Disease"/>
            <person name="Wu L."/>
            <person name="Ma J."/>
        </authorList>
    </citation>
    <scope>NUCLEOTIDE SEQUENCE [LARGE SCALE GENOMIC DNA]</scope>
    <source>
        <strain evidence="2">JCM 16928</strain>
    </source>
</reference>
<protein>
    <submittedName>
        <fullName evidence="1">Protein phosphatase 2C domain-containing protein</fullName>
    </submittedName>
</protein>
<organism evidence="1 2">
    <name type="scientific">Kribbella ginsengisoli</name>
    <dbReference type="NCBI Taxonomy" id="363865"/>
    <lineage>
        <taxon>Bacteria</taxon>
        <taxon>Bacillati</taxon>
        <taxon>Actinomycetota</taxon>
        <taxon>Actinomycetes</taxon>
        <taxon>Propionibacteriales</taxon>
        <taxon>Kribbellaceae</taxon>
        <taxon>Kribbella</taxon>
    </lineage>
</organism>
<evidence type="ECO:0000313" key="1">
    <source>
        <dbReference type="EMBL" id="GAA3577023.1"/>
    </source>
</evidence>
<proteinExistence type="predicted"/>
<sequence>MFSLATNAAPGRPNEDFVVATPDLAIVVDGAGVPMGGCHHGVAWYAQQLGARTLTALTSRPDMPLSEGLHDALAAVAASHADTCDLTDPGTPCAAVGILRIGADTIDTLALSDVTVVVESHEGPQITCDLSIEEISGTEPAAVAGLLFNTPEHKAALTALVSNQTRTRNREDGWWVAAADPEAAYHAVMNSYTRAEAKRLAIFSDGATRPVDQMALYAWSDYLDLLDKLGPAGLIAHVREIETADPDGATHPRTKRHDDATLASWCGRLDGN</sequence>
<gene>
    <name evidence="1" type="ORF">GCM10022235_53610</name>
</gene>
<name>A0ABP6Y416_9ACTN</name>
<dbReference type="RefSeq" id="WP_344845057.1">
    <property type="nucleotide sequence ID" value="NZ_BAABAA010000007.1"/>
</dbReference>
<keyword evidence="2" id="KW-1185">Reference proteome</keyword>
<dbReference type="EMBL" id="BAABAA010000007">
    <property type="protein sequence ID" value="GAA3577023.1"/>
    <property type="molecule type" value="Genomic_DNA"/>
</dbReference>